<dbReference type="SUPFAM" id="SSF47113">
    <property type="entry name" value="Histone-fold"/>
    <property type="match status" value="1"/>
</dbReference>
<dbReference type="InterPro" id="IPR050568">
    <property type="entry name" value="Transcr_DNA_Rep_Reg"/>
</dbReference>
<evidence type="ECO:0000256" key="1">
    <source>
        <dbReference type="ARBA" id="ARBA00004123"/>
    </source>
</evidence>
<feature type="compositionally biased region" description="Basic and acidic residues" evidence="3">
    <location>
        <begin position="174"/>
        <end position="186"/>
    </location>
</feature>
<dbReference type="Proteomes" id="UP000191144">
    <property type="component" value="Chromosome F"/>
</dbReference>
<protein>
    <submittedName>
        <fullName evidence="5">LAME_0F18712g1_1</fullName>
    </submittedName>
</protein>
<dbReference type="GO" id="GO:0006261">
    <property type="term" value="P:DNA-templated DNA replication"/>
    <property type="evidence" value="ECO:0007669"/>
    <property type="project" value="TreeGrafter"/>
</dbReference>
<dbReference type="Gene3D" id="1.10.20.10">
    <property type="entry name" value="Histone, subunit A"/>
    <property type="match status" value="1"/>
</dbReference>
<comment type="subcellular location">
    <subcellularLocation>
        <location evidence="1">Nucleus</location>
    </subcellularLocation>
</comment>
<evidence type="ECO:0000256" key="2">
    <source>
        <dbReference type="ARBA" id="ARBA00023242"/>
    </source>
</evidence>
<evidence type="ECO:0000256" key="3">
    <source>
        <dbReference type="SAM" id="MobiDB-lite"/>
    </source>
</evidence>
<dbReference type="EMBL" id="LT598477">
    <property type="protein sequence ID" value="SCU97149.1"/>
    <property type="molecule type" value="Genomic_DNA"/>
</dbReference>
<dbReference type="Pfam" id="PF00808">
    <property type="entry name" value="CBFD_NFYB_HMF"/>
    <property type="match status" value="1"/>
</dbReference>
<gene>
    <name evidence="5" type="ORF">LAME_0F18712G</name>
</gene>
<dbReference type="OrthoDB" id="636685at2759"/>
<dbReference type="GO" id="GO:0046982">
    <property type="term" value="F:protein heterodimerization activity"/>
    <property type="evidence" value="ECO:0007669"/>
    <property type="project" value="InterPro"/>
</dbReference>
<dbReference type="InterPro" id="IPR009072">
    <property type="entry name" value="Histone-fold"/>
</dbReference>
<feature type="compositionally biased region" description="Acidic residues" evidence="3">
    <location>
        <begin position="136"/>
        <end position="157"/>
    </location>
</feature>
<evidence type="ECO:0000313" key="5">
    <source>
        <dbReference type="EMBL" id="SCU97149.1"/>
    </source>
</evidence>
<dbReference type="InterPro" id="IPR003958">
    <property type="entry name" value="CBFA_NFYB_domain"/>
</dbReference>
<keyword evidence="2" id="KW-0539">Nucleus</keyword>
<proteinExistence type="predicted"/>
<sequence>MDSKKDVEDFKKAAPKLPLSKVKRIAKTDPLHIITSQSAVAAVAFATELFVQVLTEEALAISQLEKPSGSRLTLRYDHLAAVVASSDRFAFLSDVIPETQNLVALTRENRVRYTALAPGQSVLPFRAQDTATAAENDGDAPEGEADPDAEPEPESDADGGFAEDFNLEDGDQDAEMRSENEMPLREEEVEPEPEPEPEPEFETELDPEDPEEPENTEDPVNAN</sequence>
<feature type="region of interest" description="Disordered" evidence="3">
    <location>
        <begin position="131"/>
        <end position="223"/>
    </location>
</feature>
<dbReference type="GO" id="GO:0008623">
    <property type="term" value="C:CHRAC"/>
    <property type="evidence" value="ECO:0007669"/>
    <property type="project" value="TreeGrafter"/>
</dbReference>
<dbReference type="CDD" id="cd22929">
    <property type="entry name" value="HFD_POLE4-like"/>
    <property type="match status" value="1"/>
</dbReference>
<accession>A0A1G4K0U4</accession>
<reference evidence="6" key="1">
    <citation type="submission" date="2016-03" db="EMBL/GenBank/DDBJ databases">
        <authorList>
            <person name="Devillers Hugo."/>
        </authorList>
    </citation>
    <scope>NUCLEOTIDE SEQUENCE [LARGE SCALE GENOMIC DNA]</scope>
</reference>
<evidence type="ECO:0000313" key="6">
    <source>
        <dbReference type="Proteomes" id="UP000191144"/>
    </source>
</evidence>
<keyword evidence="6" id="KW-1185">Reference proteome</keyword>
<dbReference type="PANTHER" id="PTHR10252:SF54">
    <property type="entry name" value="CHROMATIN ACCESSIBILITY COMPLEX PROTEIN 1"/>
    <property type="match status" value="1"/>
</dbReference>
<dbReference type="AlphaFoldDB" id="A0A1G4K0U4"/>
<feature type="domain" description="Transcription factor CBF/NF-Y/archaeal histone" evidence="4">
    <location>
        <begin position="16"/>
        <end position="83"/>
    </location>
</feature>
<dbReference type="PANTHER" id="PTHR10252">
    <property type="entry name" value="HISTONE-LIKE TRANSCRIPTION FACTOR CCAAT-RELATED"/>
    <property type="match status" value="1"/>
</dbReference>
<organism evidence="5 6">
    <name type="scientific">Lachancea meyersii CBS 8951</name>
    <dbReference type="NCBI Taxonomy" id="1266667"/>
    <lineage>
        <taxon>Eukaryota</taxon>
        <taxon>Fungi</taxon>
        <taxon>Dikarya</taxon>
        <taxon>Ascomycota</taxon>
        <taxon>Saccharomycotina</taxon>
        <taxon>Saccharomycetes</taxon>
        <taxon>Saccharomycetales</taxon>
        <taxon>Saccharomycetaceae</taxon>
        <taxon>Lachancea</taxon>
    </lineage>
</organism>
<feature type="compositionally biased region" description="Acidic residues" evidence="3">
    <location>
        <begin position="187"/>
        <end position="217"/>
    </location>
</feature>
<name>A0A1G4K0U4_9SACH</name>
<evidence type="ECO:0000259" key="4">
    <source>
        <dbReference type="Pfam" id="PF00808"/>
    </source>
</evidence>